<feature type="compositionally biased region" description="Low complexity" evidence="7">
    <location>
        <begin position="1"/>
        <end position="17"/>
    </location>
</feature>
<evidence type="ECO:0000259" key="9">
    <source>
        <dbReference type="PROSITE" id="PS50893"/>
    </source>
</evidence>
<evidence type="ECO:0000256" key="1">
    <source>
        <dbReference type="ARBA" id="ARBA00004651"/>
    </source>
</evidence>
<keyword evidence="3" id="KW-0547">Nucleotide-binding</keyword>
<feature type="domain" description="ABC transporter" evidence="9">
    <location>
        <begin position="449"/>
        <end position="690"/>
    </location>
</feature>
<evidence type="ECO:0000256" key="2">
    <source>
        <dbReference type="ARBA" id="ARBA00022692"/>
    </source>
</evidence>
<reference evidence="11 12" key="1">
    <citation type="submission" date="2016-06" db="EMBL/GenBank/DDBJ databases">
        <authorList>
            <person name="Kjaerup R.B."/>
            <person name="Dalgaard T.S."/>
            <person name="Juul-Madsen H.R."/>
        </authorList>
    </citation>
    <scope>NUCLEOTIDE SEQUENCE [LARGE SCALE GENOMIC DNA]</scope>
    <source>
        <strain evidence="11 12">DSM 45626</strain>
    </source>
</reference>
<dbReference type="SUPFAM" id="SSF52540">
    <property type="entry name" value="P-loop containing nucleoside triphosphate hydrolases"/>
    <property type="match status" value="1"/>
</dbReference>
<evidence type="ECO:0000313" key="11">
    <source>
        <dbReference type="EMBL" id="SCE79484.1"/>
    </source>
</evidence>
<evidence type="ECO:0000313" key="12">
    <source>
        <dbReference type="Proteomes" id="UP000199375"/>
    </source>
</evidence>
<dbReference type="Proteomes" id="UP000199375">
    <property type="component" value="Unassembled WGS sequence"/>
</dbReference>
<dbReference type="GO" id="GO:0140359">
    <property type="term" value="F:ABC-type transporter activity"/>
    <property type="evidence" value="ECO:0007669"/>
    <property type="project" value="InterPro"/>
</dbReference>
<proteinExistence type="predicted"/>
<evidence type="ECO:0000256" key="7">
    <source>
        <dbReference type="SAM" id="MobiDB-lite"/>
    </source>
</evidence>
<dbReference type="InterPro" id="IPR039421">
    <property type="entry name" value="Type_1_exporter"/>
</dbReference>
<feature type="compositionally biased region" description="Low complexity" evidence="7">
    <location>
        <begin position="56"/>
        <end position="76"/>
    </location>
</feature>
<dbReference type="InterPro" id="IPR027417">
    <property type="entry name" value="P-loop_NTPase"/>
</dbReference>
<protein>
    <submittedName>
        <fullName evidence="11">ATP-binding cassette, subfamily B</fullName>
    </submittedName>
</protein>
<organism evidence="11 12">
    <name type="scientific">Micromonospora haikouensis</name>
    <dbReference type="NCBI Taxonomy" id="686309"/>
    <lineage>
        <taxon>Bacteria</taxon>
        <taxon>Bacillati</taxon>
        <taxon>Actinomycetota</taxon>
        <taxon>Actinomycetes</taxon>
        <taxon>Micromonosporales</taxon>
        <taxon>Micromonosporaceae</taxon>
        <taxon>Micromonospora</taxon>
    </lineage>
</organism>
<keyword evidence="4 11" id="KW-0067">ATP-binding</keyword>
<name>A0A1C4V699_9ACTN</name>
<evidence type="ECO:0000256" key="8">
    <source>
        <dbReference type="SAM" id="Phobius"/>
    </source>
</evidence>
<dbReference type="GO" id="GO:0005524">
    <property type="term" value="F:ATP binding"/>
    <property type="evidence" value="ECO:0007669"/>
    <property type="project" value="UniProtKB-KW"/>
</dbReference>
<dbReference type="PANTHER" id="PTHR24221">
    <property type="entry name" value="ATP-BINDING CASSETTE SUB-FAMILY B"/>
    <property type="match status" value="1"/>
</dbReference>
<dbReference type="InterPro" id="IPR003593">
    <property type="entry name" value="AAA+_ATPase"/>
</dbReference>
<evidence type="ECO:0000259" key="10">
    <source>
        <dbReference type="PROSITE" id="PS50929"/>
    </source>
</evidence>
<dbReference type="GO" id="GO:0034040">
    <property type="term" value="F:ATPase-coupled lipid transmembrane transporter activity"/>
    <property type="evidence" value="ECO:0007669"/>
    <property type="project" value="TreeGrafter"/>
</dbReference>
<feature type="domain" description="ABC transmembrane type-1" evidence="10">
    <location>
        <begin position="128"/>
        <end position="416"/>
    </location>
</feature>
<dbReference type="Pfam" id="PF00005">
    <property type="entry name" value="ABC_tran"/>
    <property type="match status" value="1"/>
</dbReference>
<keyword evidence="5 8" id="KW-1133">Transmembrane helix</keyword>
<dbReference type="GO" id="GO:0005886">
    <property type="term" value="C:plasma membrane"/>
    <property type="evidence" value="ECO:0007669"/>
    <property type="project" value="UniProtKB-SubCell"/>
</dbReference>
<sequence length="706" mass="75579">MVVGVPPVARPAPASEVPVKRAVRQRRSPDATTPAEPRPTAPGTAPTPGDPARESAAPAGGTAEGAAPAGGAPDTAEASVLPELEDRAWMHHATEFAHTTFWAVARRLPRLAREAVALAWATSRRDTAASIGLNVAAGVMTTLGLLATTGVLRELFAAGPTPDRIRAALPALALAAAAVTAKGALTIAAGWAQARLTPQINYQVELRLFEATTAVDLAAFDDAGFAEEMDRARERGVTEAAFVVDHTVNLITGVVGVLATAAAVTVIQPLLLPCLLLAAVPEAATAVKTARRQYLEMLARFNRRRRMWMLANLMANRHTAAEIRAYQMRDFLLGEYRKMMATETRAHLRLVRVQTRTRVLGTATAGLATFGVYAVLAGLLLAGMVALAAAATALIALQSARSSLGVAVFATNSLYEDALYYQDYRDFLDRAVGRTAAGGDRPTGGFDVIELDRVSLRYPDTDRPAVDEVSLAVRRGQVVALVGENGSGKTTLAKLIAGLYRPTGGTIRWDGVDAAELDPRQAGAQVAVLTQEWWKFPFTAGQNIRVGRHDRPAGHRGPSVEDAARAAAAHDMIVGLPFGYDTLLDREFKDGHDLSGGQWQRLVAARGLYRDAPLLICDEPSAALDARAEHSLFQHLRRRPDRAVVLITHRLANVRHADQIFVLERGRLVQQGTHDELVAADGLYRELFHLQASGYVADTEGVAPPP</sequence>
<comment type="subcellular location">
    <subcellularLocation>
        <location evidence="1">Cell membrane</location>
        <topology evidence="1">Multi-pass membrane protein</topology>
    </subcellularLocation>
</comment>
<evidence type="ECO:0000256" key="5">
    <source>
        <dbReference type="ARBA" id="ARBA00022989"/>
    </source>
</evidence>
<dbReference type="Gene3D" id="3.40.50.300">
    <property type="entry name" value="P-loop containing nucleotide triphosphate hydrolases"/>
    <property type="match status" value="1"/>
</dbReference>
<dbReference type="PROSITE" id="PS50893">
    <property type="entry name" value="ABC_TRANSPORTER_2"/>
    <property type="match status" value="1"/>
</dbReference>
<dbReference type="InterPro" id="IPR011527">
    <property type="entry name" value="ABC1_TM_dom"/>
</dbReference>
<dbReference type="Gene3D" id="1.20.1560.10">
    <property type="entry name" value="ABC transporter type 1, transmembrane domain"/>
    <property type="match status" value="1"/>
</dbReference>
<evidence type="ECO:0000256" key="6">
    <source>
        <dbReference type="ARBA" id="ARBA00023136"/>
    </source>
</evidence>
<feature type="transmembrane region" description="Helical" evidence="8">
    <location>
        <begin position="370"/>
        <end position="397"/>
    </location>
</feature>
<dbReference type="InterPro" id="IPR003439">
    <property type="entry name" value="ABC_transporter-like_ATP-bd"/>
</dbReference>
<keyword evidence="6 8" id="KW-0472">Membrane</keyword>
<dbReference type="InterPro" id="IPR036640">
    <property type="entry name" value="ABC1_TM_sf"/>
</dbReference>
<dbReference type="PANTHER" id="PTHR24221:SF646">
    <property type="entry name" value="HAEMOLYSIN SECRETION ATP-BINDING PROTEIN"/>
    <property type="match status" value="1"/>
</dbReference>
<evidence type="ECO:0000256" key="3">
    <source>
        <dbReference type="ARBA" id="ARBA00022741"/>
    </source>
</evidence>
<feature type="region of interest" description="Disordered" evidence="7">
    <location>
        <begin position="1"/>
        <end position="76"/>
    </location>
</feature>
<dbReference type="EMBL" id="FMCW01000007">
    <property type="protein sequence ID" value="SCE79484.1"/>
    <property type="molecule type" value="Genomic_DNA"/>
</dbReference>
<dbReference type="SMART" id="SM00382">
    <property type="entry name" value="AAA"/>
    <property type="match status" value="1"/>
</dbReference>
<dbReference type="PROSITE" id="PS50929">
    <property type="entry name" value="ABC_TM1F"/>
    <property type="match status" value="1"/>
</dbReference>
<dbReference type="SUPFAM" id="SSF90123">
    <property type="entry name" value="ABC transporter transmembrane region"/>
    <property type="match status" value="1"/>
</dbReference>
<accession>A0A1C4V699</accession>
<dbReference type="GO" id="GO:0016887">
    <property type="term" value="F:ATP hydrolysis activity"/>
    <property type="evidence" value="ECO:0007669"/>
    <property type="project" value="InterPro"/>
</dbReference>
<evidence type="ECO:0000256" key="4">
    <source>
        <dbReference type="ARBA" id="ARBA00022840"/>
    </source>
</evidence>
<gene>
    <name evidence="11" type="ORF">GA0070558_10738</name>
</gene>
<keyword evidence="2 8" id="KW-0812">Transmembrane</keyword>
<dbReference type="AlphaFoldDB" id="A0A1C4V699"/>